<accession>A0A0W8E9X9</accession>
<protein>
    <submittedName>
        <fullName evidence="1">Uncharacterized protein</fullName>
    </submittedName>
</protein>
<dbReference type="EMBL" id="LNQE01001822">
    <property type="protein sequence ID" value="KUG05251.1"/>
    <property type="molecule type" value="Genomic_DNA"/>
</dbReference>
<evidence type="ECO:0000313" key="1">
    <source>
        <dbReference type="EMBL" id="KUG05251.1"/>
    </source>
</evidence>
<gene>
    <name evidence="1" type="ORF">ASZ90_017324</name>
</gene>
<proteinExistence type="predicted"/>
<reference evidence="1" key="1">
    <citation type="journal article" date="2015" name="Proc. Natl. Acad. Sci. U.S.A.">
        <title>Networks of energetic and metabolic interactions define dynamics in microbial communities.</title>
        <authorList>
            <person name="Embree M."/>
            <person name="Liu J.K."/>
            <person name="Al-Bassam M.M."/>
            <person name="Zengler K."/>
        </authorList>
    </citation>
    <scope>NUCLEOTIDE SEQUENCE</scope>
</reference>
<sequence length="43" mass="4929">MGLGSIVVWIFAGCKANTEKEKRYLENGWQYIGYEGEENISLM</sequence>
<comment type="caution">
    <text evidence="1">The sequence shown here is derived from an EMBL/GenBank/DDBJ whole genome shotgun (WGS) entry which is preliminary data.</text>
</comment>
<organism evidence="1">
    <name type="scientific">hydrocarbon metagenome</name>
    <dbReference type="NCBI Taxonomy" id="938273"/>
    <lineage>
        <taxon>unclassified sequences</taxon>
        <taxon>metagenomes</taxon>
        <taxon>ecological metagenomes</taxon>
    </lineage>
</organism>
<name>A0A0W8E9X9_9ZZZZ</name>
<dbReference type="AlphaFoldDB" id="A0A0W8E9X9"/>